<evidence type="ECO:0000313" key="1">
    <source>
        <dbReference type="EMBL" id="KRY43908.1"/>
    </source>
</evidence>
<gene>
    <name evidence="1" type="ORF">T03_4503</name>
</gene>
<comment type="caution">
    <text evidence="1">The sequence shown here is derived from an EMBL/GenBank/DDBJ whole genome shotgun (WGS) entry which is preliminary data.</text>
</comment>
<reference evidence="1 2" key="1">
    <citation type="submission" date="2015-01" db="EMBL/GenBank/DDBJ databases">
        <title>Evolution of Trichinella species and genotypes.</title>
        <authorList>
            <person name="Korhonen P.K."/>
            <person name="Edoardo P."/>
            <person name="Giuseppe L.R."/>
            <person name="Gasser R.B."/>
        </authorList>
    </citation>
    <scope>NUCLEOTIDE SEQUENCE [LARGE SCALE GENOMIC DNA]</scope>
    <source>
        <strain evidence="1">ISS120</strain>
    </source>
</reference>
<accession>A0A0V1C3N3</accession>
<dbReference type="AlphaFoldDB" id="A0A0V1C3N3"/>
<name>A0A0V1C3N3_TRIBR</name>
<keyword evidence="2" id="KW-1185">Reference proteome</keyword>
<evidence type="ECO:0000313" key="2">
    <source>
        <dbReference type="Proteomes" id="UP000054653"/>
    </source>
</evidence>
<organism evidence="1 2">
    <name type="scientific">Trichinella britovi</name>
    <name type="common">Parasitic roundworm</name>
    <dbReference type="NCBI Taxonomy" id="45882"/>
    <lineage>
        <taxon>Eukaryota</taxon>
        <taxon>Metazoa</taxon>
        <taxon>Ecdysozoa</taxon>
        <taxon>Nematoda</taxon>
        <taxon>Enoplea</taxon>
        <taxon>Dorylaimia</taxon>
        <taxon>Trichinellida</taxon>
        <taxon>Trichinellidae</taxon>
        <taxon>Trichinella</taxon>
    </lineage>
</organism>
<sequence>MNIKVLAYSNDPPKLSLRNEESRTKGVLLVHNTGTDAKS</sequence>
<proteinExistence type="predicted"/>
<dbReference type="EMBL" id="JYDI01000829">
    <property type="protein sequence ID" value="KRY43908.1"/>
    <property type="molecule type" value="Genomic_DNA"/>
</dbReference>
<dbReference type="Proteomes" id="UP000054653">
    <property type="component" value="Unassembled WGS sequence"/>
</dbReference>
<protein>
    <submittedName>
        <fullName evidence="1">Uncharacterized protein</fullName>
    </submittedName>
</protein>